<dbReference type="EMBL" id="HF936044">
    <property type="protein sequence ID" value="CCX14771.1"/>
    <property type="molecule type" value="Genomic_DNA"/>
</dbReference>
<feature type="compositionally biased region" description="Pro residues" evidence="1">
    <location>
        <begin position="19"/>
        <end position="29"/>
    </location>
</feature>
<feature type="compositionally biased region" description="Polar residues" evidence="1">
    <location>
        <begin position="1"/>
        <end position="10"/>
    </location>
</feature>
<feature type="compositionally biased region" description="Low complexity" evidence="1">
    <location>
        <begin position="221"/>
        <end position="233"/>
    </location>
</feature>
<evidence type="ECO:0000256" key="1">
    <source>
        <dbReference type="SAM" id="MobiDB-lite"/>
    </source>
</evidence>
<feature type="region of interest" description="Disordered" evidence="1">
    <location>
        <begin position="190"/>
        <end position="365"/>
    </location>
</feature>
<proteinExistence type="predicted"/>
<sequence>MADRSTSTPLYRSPFPRIASPPTPSPLPKSQPSAMSLNNFLRGRNRRSQTDEYSDAGSETKSDIFNSAQTLSFSDADSSLPKLPVPVIGAARNNVPNTKLQHERSNSRSSDIVPLDVKPPIFEDASEEEEEDYFDDDSEIAAIYDDPSYYGGDSGMYEPSSEKFEDEDDTVQPGNTTGALWQNETTINSSLFDKSVQERASTPKTKGKEVQIQDRSLFNGSFLDLTDPTSTDSSTDRMVLPYRGSREPIRPTEPSRFAPRPTNIANPPLNPIYARTEPPPSNQNYNRAEPPLGNQNYNRPSPEPPRFPLRKDVAPLPGNKQIRLPSIKPTPPPEDPDRTIRANTPLSPPYATPTPPPSAATPYLSDDELRSIPSLDALLSQLGETYTSSRSSPSDLDHELKTLLQYDYPTKSLERPTRFFEALPDESYEKAGDIIRDRMEEIQDRMKETAKKRHKVSEGHMEKVVPVAQERADKLKILLERGELLKGGVGKLLIENGFLNTKL</sequence>
<feature type="region of interest" description="Disordered" evidence="1">
    <location>
        <begin position="94"/>
        <end position="119"/>
    </location>
</feature>
<gene>
    <name evidence="2" type="ORF">PCON_14365</name>
</gene>
<feature type="region of interest" description="Disordered" evidence="1">
    <location>
        <begin position="145"/>
        <end position="178"/>
    </location>
</feature>
<feature type="compositionally biased region" description="Pro residues" evidence="1">
    <location>
        <begin position="346"/>
        <end position="359"/>
    </location>
</feature>
<accession>U4L8F3</accession>
<protein>
    <submittedName>
        <fullName evidence="2">Uncharacterized protein</fullName>
    </submittedName>
</protein>
<keyword evidence="3" id="KW-1185">Reference proteome</keyword>
<feature type="region of interest" description="Disordered" evidence="1">
    <location>
        <begin position="1"/>
        <end position="63"/>
    </location>
</feature>
<feature type="compositionally biased region" description="Polar residues" evidence="1">
    <location>
        <begin position="190"/>
        <end position="204"/>
    </location>
</feature>
<dbReference type="OrthoDB" id="5431059at2759"/>
<organism evidence="2 3">
    <name type="scientific">Pyronema omphalodes (strain CBS 100304)</name>
    <name type="common">Pyronema confluens</name>
    <dbReference type="NCBI Taxonomy" id="1076935"/>
    <lineage>
        <taxon>Eukaryota</taxon>
        <taxon>Fungi</taxon>
        <taxon>Dikarya</taxon>
        <taxon>Ascomycota</taxon>
        <taxon>Pezizomycotina</taxon>
        <taxon>Pezizomycetes</taxon>
        <taxon>Pezizales</taxon>
        <taxon>Pyronemataceae</taxon>
        <taxon>Pyronema</taxon>
    </lineage>
</organism>
<dbReference type="Proteomes" id="UP000018144">
    <property type="component" value="Unassembled WGS sequence"/>
</dbReference>
<name>U4L8F3_PYROM</name>
<evidence type="ECO:0000313" key="3">
    <source>
        <dbReference type="Proteomes" id="UP000018144"/>
    </source>
</evidence>
<dbReference type="AlphaFoldDB" id="U4L8F3"/>
<evidence type="ECO:0000313" key="2">
    <source>
        <dbReference type="EMBL" id="CCX14771.1"/>
    </source>
</evidence>
<reference evidence="2 3" key="1">
    <citation type="journal article" date="2013" name="PLoS Genet.">
        <title>The genome and development-dependent transcriptomes of Pyronema confluens: a window into fungal evolution.</title>
        <authorList>
            <person name="Traeger S."/>
            <person name="Altegoer F."/>
            <person name="Freitag M."/>
            <person name="Gabaldon T."/>
            <person name="Kempken F."/>
            <person name="Kumar A."/>
            <person name="Marcet-Houben M."/>
            <person name="Poggeler S."/>
            <person name="Stajich J.E."/>
            <person name="Nowrousian M."/>
        </authorList>
    </citation>
    <scope>NUCLEOTIDE SEQUENCE [LARGE SCALE GENOMIC DNA]</scope>
    <source>
        <strain evidence="3">CBS 100304</strain>
        <tissue evidence="2">Vegetative mycelium</tissue>
    </source>
</reference>